<dbReference type="eggNOG" id="COG2176">
    <property type="taxonomic scope" value="Bacteria"/>
</dbReference>
<protein>
    <submittedName>
        <fullName evidence="1">Uncharacterized protein</fullName>
    </submittedName>
</protein>
<dbReference type="STRING" id="754436.JCM19237_2682"/>
<reference evidence="1 2" key="1">
    <citation type="journal article" date="2014" name="Genome Announc.">
        <title>Draft Genome Sequences of Two Vibrionaceae Species, Vibrio ponticus C121 and Photobacterium aphoticum C119, Isolated as Coral Reef Microbiota.</title>
        <authorList>
            <person name="Al-saari N."/>
            <person name="Meirelles P.M."/>
            <person name="Mino S."/>
            <person name="Suda W."/>
            <person name="Oshima K."/>
            <person name="Hattori M."/>
            <person name="Ohkuma M."/>
            <person name="Thompson F.L."/>
            <person name="Gomez-Gil B."/>
            <person name="Sawabe T."/>
            <person name="Sawabe T."/>
        </authorList>
    </citation>
    <scope>NUCLEOTIDE SEQUENCE [LARGE SCALE GENOMIC DNA]</scope>
    <source>
        <strain evidence="1 2">JCM 19237</strain>
    </source>
</reference>
<dbReference type="AlphaFoldDB" id="A0A090QTU5"/>
<comment type="caution">
    <text evidence="1">The sequence shown here is derived from an EMBL/GenBank/DDBJ whole genome shotgun (WGS) entry which is preliminary data.</text>
</comment>
<dbReference type="Proteomes" id="UP000029227">
    <property type="component" value="Unassembled WGS sequence"/>
</dbReference>
<evidence type="ECO:0000313" key="2">
    <source>
        <dbReference type="Proteomes" id="UP000029227"/>
    </source>
</evidence>
<sequence>MSDLNETYWQAKAEKDTHLIANLVPSLPTPFNWAPLERKRQTLINHIARDIERIAGESTEQQAIALSLYRQTQRPPSRERQIRLLDKQQQWQEALALTQTILDSPHNEEEADVAQTLYRRLAKKAGLTAPKKSPPSYHALSLVLPQGTERVEHTVADYFKQQGWHAEYVENTLMCGLFGLAFWDLIFSPLPGAFINPFQRSPKDMFSEAFFAQRREAIERRLVDIEQGVWQEWLSVYQQKFGISNDWVHWSALSEALLLRAIQVIPSSAVCDFFADLV</sequence>
<organism evidence="1 2">
    <name type="scientific">Photobacterium aphoticum</name>
    <dbReference type="NCBI Taxonomy" id="754436"/>
    <lineage>
        <taxon>Bacteria</taxon>
        <taxon>Pseudomonadati</taxon>
        <taxon>Pseudomonadota</taxon>
        <taxon>Gammaproteobacteria</taxon>
        <taxon>Vibrionales</taxon>
        <taxon>Vibrionaceae</taxon>
        <taxon>Photobacterium</taxon>
    </lineage>
</organism>
<dbReference type="PANTHER" id="PTHR15749">
    <property type="entry name" value="FANCONI-ASSOCIATED NUCLEASE 1"/>
    <property type="match status" value="1"/>
</dbReference>
<dbReference type="GO" id="GO:0004518">
    <property type="term" value="F:nuclease activity"/>
    <property type="evidence" value="ECO:0007669"/>
    <property type="project" value="InterPro"/>
</dbReference>
<accession>A0A090QTU5</accession>
<name>A0A090QTU5_9GAMM</name>
<proteinExistence type="predicted"/>
<dbReference type="PANTHER" id="PTHR15749:SF4">
    <property type="entry name" value="FANCONI-ASSOCIATED NUCLEASE 1"/>
    <property type="match status" value="1"/>
</dbReference>
<evidence type="ECO:0000313" key="1">
    <source>
        <dbReference type="EMBL" id="GAL06585.1"/>
    </source>
</evidence>
<gene>
    <name evidence="1" type="ORF">JCM19237_2682</name>
</gene>
<dbReference type="EMBL" id="BBMN01000012">
    <property type="protein sequence ID" value="GAL06585.1"/>
    <property type="molecule type" value="Genomic_DNA"/>
</dbReference>
<dbReference type="GO" id="GO:0036297">
    <property type="term" value="P:interstrand cross-link repair"/>
    <property type="evidence" value="ECO:0007669"/>
    <property type="project" value="InterPro"/>
</dbReference>
<dbReference type="InterPro" id="IPR033315">
    <property type="entry name" value="Fan1-like"/>
</dbReference>